<name>A0A1H6YLC4_9FLAO</name>
<organism evidence="1 2">
    <name type="scientific">Myroides marinus</name>
    <dbReference type="NCBI Taxonomy" id="703342"/>
    <lineage>
        <taxon>Bacteria</taxon>
        <taxon>Pseudomonadati</taxon>
        <taxon>Bacteroidota</taxon>
        <taxon>Flavobacteriia</taxon>
        <taxon>Flavobacteriales</taxon>
        <taxon>Flavobacteriaceae</taxon>
        <taxon>Myroides</taxon>
    </lineage>
</organism>
<dbReference type="Proteomes" id="UP000183077">
    <property type="component" value="Unassembled WGS sequence"/>
</dbReference>
<gene>
    <name evidence="1" type="ORF">SAMN04488018_12923</name>
</gene>
<proteinExistence type="predicted"/>
<dbReference type="RefSeq" id="WP_006266545.1">
    <property type="nucleotide sequence ID" value="NZ_FNYS01000029.1"/>
</dbReference>
<sequence>MGLQEKRAYTAIEEQYVTEYQKELNAIVGKELPIQINWDTFELEHIKFVPSVCLQRLMDAMKEVCKDNFGKEAVQESMDKIEVNCIVNEGAEENKKLDLSGKTLTMTACWGGHHSGFFTDLVIREYLESKL</sequence>
<protein>
    <submittedName>
        <fullName evidence="1">Uncharacterized protein</fullName>
    </submittedName>
</protein>
<evidence type="ECO:0000313" key="2">
    <source>
        <dbReference type="Proteomes" id="UP000183077"/>
    </source>
</evidence>
<dbReference type="GeneID" id="82258679"/>
<dbReference type="AlphaFoldDB" id="A0A1H6YLC4"/>
<dbReference type="EMBL" id="FNYS01000029">
    <property type="protein sequence ID" value="SEJ37525.1"/>
    <property type="molecule type" value="Genomic_DNA"/>
</dbReference>
<evidence type="ECO:0000313" key="1">
    <source>
        <dbReference type="EMBL" id="SEJ37525.1"/>
    </source>
</evidence>
<reference evidence="1 2" key="1">
    <citation type="submission" date="2016-10" db="EMBL/GenBank/DDBJ databases">
        <authorList>
            <person name="de Groot N.N."/>
        </authorList>
    </citation>
    <scope>NUCLEOTIDE SEQUENCE [LARGE SCALE GENOMIC DNA]</scope>
    <source>
        <strain evidence="1 2">DSM 23048</strain>
    </source>
</reference>
<accession>A0A1H6YLC4</accession>